<keyword evidence="1" id="KW-1133">Transmembrane helix</keyword>
<dbReference type="Proteomes" id="UP000308196">
    <property type="component" value="Chromosome"/>
</dbReference>
<keyword evidence="1" id="KW-0812">Transmembrane</keyword>
<evidence type="ECO:0000256" key="1">
    <source>
        <dbReference type="SAM" id="Phobius"/>
    </source>
</evidence>
<reference evidence="3 4" key="1">
    <citation type="submission" date="2019-05" db="EMBL/GenBank/DDBJ databases">
        <authorList>
            <consortium name="Pathogen Informatics"/>
        </authorList>
    </citation>
    <scope>NUCLEOTIDE SEQUENCE [LARGE SCALE GENOMIC DNA]</scope>
    <source>
        <strain evidence="3 4">NCTC11429</strain>
    </source>
</reference>
<name>A0A4U9V7I6_9SPHI</name>
<keyword evidence="5" id="KW-1185">Reference proteome</keyword>
<reference evidence="2 5" key="2">
    <citation type="submission" date="2024-06" db="EMBL/GenBank/DDBJ databases">
        <title>Soil Sphingobacterium thalpophilum.</title>
        <authorList>
            <person name="Yang J."/>
            <person name="Li J."/>
        </authorList>
    </citation>
    <scope>NUCLEOTIDE SEQUENCE [LARGE SCALE GENOMIC DNA]</scope>
    <source>
        <strain evidence="2 5">22g91tb</strain>
    </source>
</reference>
<organism evidence="3 4">
    <name type="scientific">Sphingobacterium thalpophilum</name>
    <dbReference type="NCBI Taxonomy" id="259"/>
    <lineage>
        <taxon>Bacteria</taxon>
        <taxon>Pseudomonadati</taxon>
        <taxon>Bacteroidota</taxon>
        <taxon>Sphingobacteriia</taxon>
        <taxon>Sphingobacteriales</taxon>
        <taxon>Sphingobacteriaceae</taxon>
        <taxon>Sphingobacterium</taxon>
    </lineage>
</organism>
<dbReference type="EMBL" id="JBEOQB010000003">
    <property type="protein sequence ID" value="MEZ0452759.1"/>
    <property type="molecule type" value="Genomic_DNA"/>
</dbReference>
<gene>
    <name evidence="2" type="ORF">ABTW24_14270</name>
    <name evidence="3" type="ORF">NCTC11429_02441</name>
</gene>
<dbReference type="RefSeq" id="WP_051607025.1">
    <property type="nucleotide sequence ID" value="NZ_CP141191.1"/>
</dbReference>
<dbReference type="AlphaFoldDB" id="A0A4U9V7I6"/>
<keyword evidence="1" id="KW-0472">Membrane</keyword>
<evidence type="ECO:0000313" key="3">
    <source>
        <dbReference type="EMBL" id="VTR41009.1"/>
    </source>
</evidence>
<accession>A0A4U9V7I6</accession>
<evidence type="ECO:0000313" key="5">
    <source>
        <dbReference type="Proteomes" id="UP001566204"/>
    </source>
</evidence>
<dbReference type="KEGG" id="stha:NCTC11429_02441"/>
<dbReference type="Proteomes" id="UP001566204">
    <property type="component" value="Unassembled WGS sequence"/>
</dbReference>
<sequence>MITASPPKKIKKTTLRHFLRKRVIYYIIPNVCFNFLIAYASFQELGYTHFFAGHQSLARLTLPMAIFLPVVLTMDIIKRVIVAIEQKSIALAVDDKLKRHAFITRLCIAHGLVTGLLVLSCLLFAQYSLTAHYKLNATAMAALDALLAGLLSVIFTYLPIRRLRKHLYKPTLTMDEIPAEQAPTETQSEERLSSGR</sequence>
<feature type="transmembrane region" description="Helical" evidence="1">
    <location>
        <begin position="102"/>
        <end position="125"/>
    </location>
</feature>
<feature type="transmembrane region" description="Helical" evidence="1">
    <location>
        <begin position="23"/>
        <end position="42"/>
    </location>
</feature>
<evidence type="ECO:0000313" key="4">
    <source>
        <dbReference type="Proteomes" id="UP000308196"/>
    </source>
</evidence>
<dbReference type="GeneID" id="78463156"/>
<feature type="transmembrane region" description="Helical" evidence="1">
    <location>
        <begin position="137"/>
        <end position="160"/>
    </location>
</feature>
<evidence type="ECO:0000313" key="2">
    <source>
        <dbReference type="EMBL" id="MEZ0452759.1"/>
    </source>
</evidence>
<dbReference type="EMBL" id="LR590484">
    <property type="protein sequence ID" value="VTR41009.1"/>
    <property type="molecule type" value="Genomic_DNA"/>
</dbReference>
<proteinExistence type="predicted"/>
<feature type="transmembrane region" description="Helical" evidence="1">
    <location>
        <begin position="62"/>
        <end position="81"/>
    </location>
</feature>
<protein>
    <submittedName>
        <fullName evidence="3">Uncharacterized protein</fullName>
    </submittedName>
</protein>
<dbReference type="STRING" id="1123265.GCA_000686625_03861"/>